<dbReference type="PANTHER" id="PTHR34491:SF156">
    <property type="entry name" value="KINESIN MOTOR DOMAIN-CONTAINING PROTEIN"/>
    <property type="match status" value="1"/>
</dbReference>
<evidence type="ECO:0000256" key="6">
    <source>
        <dbReference type="SAM" id="MobiDB-lite"/>
    </source>
</evidence>
<proteinExistence type="inferred from homology"/>
<organism evidence="9 10">
    <name type="scientific">Microcystis phage Mvi-JY20</name>
    <dbReference type="NCBI Taxonomy" id="3128146"/>
    <lineage>
        <taxon>Viruses</taxon>
        <taxon>Duplodnaviria</taxon>
        <taxon>Heunggongvirae</taxon>
        <taxon>Uroviricota</taxon>
        <taxon>Caudoviricetes</taxon>
    </lineage>
</organism>
<evidence type="ECO:0000313" key="9">
    <source>
        <dbReference type="EMBL" id="XAI95520.1"/>
    </source>
</evidence>
<feature type="coiled-coil region" evidence="5">
    <location>
        <begin position="1694"/>
        <end position="1721"/>
    </location>
</feature>
<dbReference type="PROSITE" id="PS51935">
    <property type="entry name" value="NLPC_P60"/>
    <property type="match status" value="1"/>
</dbReference>
<dbReference type="GO" id="GO:0006508">
    <property type="term" value="P:proteolysis"/>
    <property type="evidence" value="ECO:0007669"/>
    <property type="project" value="UniProtKB-KW"/>
</dbReference>
<feature type="coiled-coil region" evidence="5">
    <location>
        <begin position="154"/>
        <end position="181"/>
    </location>
</feature>
<dbReference type="SUPFAM" id="SSF54001">
    <property type="entry name" value="Cysteine proteinases"/>
    <property type="match status" value="1"/>
</dbReference>
<accession>A0AAX4QI14</accession>
<dbReference type="PANTHER" id="PTHR34491">
    <property type="entry name" value="A-TYPE INCLUSION PROTEIN, PUTATIVE-RELATED"/>
    <property type="match status" value="1"/>
</dbReference>
<evidence type="ECO:0000256" key="1">
    <source>
        <dbReference type="ARBA" id="ARBA00007074"/>
    </source>
</evidence>
<dbReference type="EMBL" id="PP438412">
    <property type="protein sequence ID" value="XAI95520.1"/>
    <property type="molecule type" value="Genomic_DNA"/>
</dbReference>
<evidence type="ECO:0000256" key="3">
    <source>
        <dbReference type="ARBA" id="ARBA00022801"/>
    </source>
</evidence>
<feature type="transmembrane region" description="Helical" evidence="7">
    <location>
        <begin position="2036"/>
        <end position="2060"/>
    </location>
</feature>
<keyword evidence="7" id="KW-0472">Membrane</keyword>
<feature type="domain" description="NlpC/P60" evidence="8">
    <location>
        <begin position="1304"/>
        <end position="1453"/>
    </location>
</feature>
<protein>
    <recommendedName>
        <fullName evidence="8">NlpC/P60 domain-containing protein</fullName>
    </recommendedName>
</protein>
<keyword evidence="3" id="KW-0378">Hydrolase</keyword>
<name>A0AAX4QI14_9CAUD</name>
<dbReference type="GO" id="GO:0001897">
    <property type="term" value="P:symbiont-mediated cytolysis of host cell"/>
    <property type="evidence" value="ECO:0007669"/>
    <property type="project" value="UniProtKB-ARBA"/>
</dbReference>
<keyword evidence="7" id="KW-1133">Transmembrane helix</keyword>
<keyword evidence="2" id="KW-0645">Protease</keyword>
<evidence type="ECO:0000256" key="7">
    <source>
        <dbReference type="SAM" id="Phobius"/>
    </source>
</evidence>
<dbReference type="InterPro" id="IPR038765">
    <property type="entry name" value="Papain-like_cys_pep_sf"/>
</dbReference>
<evidence type="ECO:0000256" key="4">
    <source>
        <dbReference type="ARBA" id="ARBA00022807"/>
    </source>
</evidence>
<evidence type="ECO:0000256" key="5">
    <source>
        <dbReference type="SAM" id="Coils"/>
    </source>
</evidence>
<reference evidence="9" key="1">
    <citation type="submission" date="2024-03" db="EMBL/GenBank/DDBJ databases">
        <authorList>
            <person name="Lin W."/>
            <person name="Li D."/>
            <person name="Tong Y."/>
        </authorList>
    </citation>
    <scope>NUCLEOTIDE SEQUENCE</scope>
</reference>
<feature type="coiled-coil region" evidence="5">
    <location>
        <begin position="218"/>
        <end position="274"/>
    </location>
</feature>
<evidence type="ECO:0000313" key="10">
    <source>
        <dbReference type="Proteomes" id="UP001459105"/>
    </source>
</evidence>
<keyword evidence="5" id="KW-0175">Coiled coil</keyword>
<keyword evidence="4" id="KW-0788">Thiol protease</keyword>
<dbReference type="InterPro" id="IPR000064">
    <property type="entry name" value="NLP_P60_dom"/>
</dbReference>
<feature type="region of interest" description="Disordered" evidence="6">
    <location>
        <begin position="463"/>
        <end position="483"/>
    </location>
</feature>
<feature type="coiled-coil region" evidence="5">
    <location>
        <begin position="1635"/>
        <end position="1666"/>
    </location>
</feature>
<comment type="similarity">
    <text evidence="1">Belongs to the peptidase C40 family.</text>
</comment>
<sequence length="2128" mass="231457">MPGRSIDAKVNLQVNVVATDIKQQLDKAVSGVEAKLGRQTLSQGQLGGMRREVGALSDTIAMRQSQAIDQVESLRKSQEARAITRAILEASVGDTRRGALLSPQDFANKRGAAYRRAYSATLSGVLDPNQIAPAQRAAFQSRIAGLGGDSAENVEKLRRAYASLNKEVGEYQRALGTLRNATNVIETKTATLIEQQRQWAEISKRKSREATTAAIQDSKKLETQIANVRKAQREALKEGTYFSSQTLQTYLRQLETVNQKIKSQLDSNQELSKRQRRQLETSFARNRSVLESYDSDSRVLKTRDQRNLERTQERAALRAQRELEQSERIKNATQAATRVASVSGMSDLDLRRLSPRQLLALREELTQARGTFRPFTASTLSGSAMYGAAQTLAQTLGVGSRDELITATDAAIARIKGVERGYVNYRGWGRQILGSRFVEGVAALTGTSGGLLSLRERYLTGDGSGGGVGGGGGRGGPGAGGSRPYGRGYNTAFNRANHMITNVSQMAGMSLYGMGGVGLFTATNAAMFNEASRAETMRNTLAGMVNTYAEFVDLQGQSLSKAEAFNMALDYSQEAYVKIRQRAVESILTTNEMFDYVLSGGGALMKNAGLNFDQMLNVVDKISSIGKAMGYQTTAVQSDIRDFAMGTVTTRSQVLRTIGFTSEDIKRARDQGPDAFMRYFEQVMAGFNPALARIQQTPQGMQSRFFDAIQNMGIRAGEAAMPAYMESFEIVLQEFDKLVKDGTIEDFGRFMGEATLGLVQFIAGIGQVVRFIEGLGINVTGGTAVTAGLATAGGVGAGKLAAVMAGSGPVGWAVGGTIAAGTLVYGSMAATRDARAQMNATIPQLLAADAARNATTDARGYRATIQAELDRRAGRGSGFNPDRIRAEIKELQDLRQGFSAVGAMTSLRGDQQGAQARQLLERLGGESGMLKLLEQYDPSVASNFYLLPEDLARIAERELTDRVEQLRNNIKNRGPIGGNVAASIRGMGTNQLQELLGKVNMAIEPRFGGTGQETEEGRQKRADELLYQSAVMRAGATGAGYRLSGLADTDPRRAVILAQQMQFNQRAASLRYQSEMLGAADNPLAQQQAALEYSNTIKDLNAQFEESLRTLRETILLKRDELAITRQQLDLLRRRNDLEEQEFRLGLINPATQQGFTSYLSALGQIRATSNAIAGQEYNIAYASEQSQIDALARNADPFERVITFFQGLKDEGFPAVRLNEQDIASYAAIYDSVNQTINNAANTISQSTTVIADTLSRVANVAATGGSALPGRPRTVTGDTGHMYIAGAYVGRSNRRVIDQGQKGVADSILDGVEYYLNTPYVWGGNDIRKGVDCSGLVNNIFRQVEEGINDSLEPGQPKVSSFATRNRTAAGMYKAARREGRLVSRDNVQHGDVVWWTNATHRSNRTGYGHVGFIVEKNGELYVTEAAGGKARRVIERPLKDVEKTNTLEFGRPHGYIPVGANMALPNAQVGNVSRSASSLQRRIHNTNQAIARETEDAQLKAARRTYLTRVAALFGSRADRMRTDADFVAQQRLSLIGLTGGEATIQQRLNDLDLQMFTLDSTYQDEVGGRRMFNAERLARIADERIRARETFKNDPQGLEAALSRLQEREDRITAEQLNWELSFQQRKTGLMAEQRRIQTSVQRELEKQNKELTKQFAAMEDGRTLRIGTYGAVGLSGAVTRAGVVAGISNRQATTRLTDAQTEYEKALTNLVQLRESNAPGPALGYAFARVQIARQALEDASNAVVSTEITGMNATAQANLNLDISNRNQAERVAALSRRAGLQENLFGTLTERLFGSPRGTSLLESARTAEELRRSNQLAQVDTTLARQRMAYIGTLRLMGVAPRVIEGMLTEYDRQEPLRRAQMLNSINQGSNQRLFRLNTNSMRQADLLNQGTGELFAAFANNPLGLISGGSGRQDLLSAMYQPLIGDTMGARNRNFQVASSLLTGRFNDATLSGLGYMRMPVPGQAVYRGPDGNLISAASLRNRALTGAAADLGGMFLGNLIGQRVFNGDPTAVNFGSQLGGALGPSLFQGLGAFGGPVGMVLGGALGGLFSRRRNPQDEQMAAWRRDVIRLLSSMDKSLRPRPGYDPVNSQVLYGEASRFLGGRASDTIQRSFTVGTVT</sequence>
<evidence type="ECO:0000259" key="8">
    <source>
        <dbReference type="PROSITE" id="PS51935"/>
    </source>
</evidence>
<keyword evidence="7" id="KW-0812">Transmembrane</keyword>
<evidence type="ECO:0000256" key="2">
    <source>
        <dbReference type="ARBA" id="ARBA00022670"/>
    </source>
</evidence>
<dbReference type="GO" id="GO:0008234">
    <property type="term" value="F:cysteine-type peptidase activity"/>
    <property type="evidence" value="ECO:0007669"/>
    <property type="project" value="UniProtKB-KW"/>
</dbReference>
<dbReference type="Proteomes" id="UP001459105">
    <property type="component" value="Segment"/>
</dbReference>
<dbReference type="Gene3D" id="3.90.1720.10">
    <property type="entry name" value="endopeptidase domain like (from Nostoc punctiforme)"/>
    <property type="match status" value="1"/>
</dbReference>
<dbReference type="Pfam" id="PF00877">
    <property type="entry name" value="NLPC_P60"/>
    <property type="match status" value="1"/>
</dbReference>